<comment type="caution">
    <text evidence="3">The sequence shown here is derived from an EMBL/GenBank/DDBJ whole genome shotgun (WGS) entry which is preliminary data.</text>
</comment>
<organism evidence="3 4">
    <name type="scientific">Fusarium piperis</name>
    <dbReference type="NCBI Taxonomy" id="1435070"/>
    <lineage>
        <taxon>Eukaryota</taxon>
        <taxon>Fungi</taxon>
        <taxon>Dikarya</taxon>
        <taxon>Ascomycota</taxon>
        <taxon>Pezizomycotina</taxon>
        <taxon>Sordariomycetes</taxon>
        <taxon>Hypocreomycetidae</taxon>
        <taxon>Hypocreales</taxon>
        <taxon>Nectriaceae</taxon>
        <taxon>Fusarium</taxon>
        <taxon>Fusarium solani species complex</taxon>
    </lineage>
</organism>
<dbReference type="Proteomes" id="UP001140502">
    <property type="component" value="Unassembled WGS sequence"/>
</dbReference>
<name>A0A9W8TB34_9HYPO</name>
<evidence type="ECO:0000256" key="1">
    <source>
        <dbReference type="SAM" id="MobiDB-lite"/>
    </source>
</evidence>
<feature type="chain" id="PRO_5040771409" evidence="2">
    <location>
        <begin position="21"/>
        <end position="477"/>
    </location>
</feature>
<feature type="signal peptide" evidence="2">
    <location>
        <begin position="1"/>
        <end position="20"/>
    </location>
</feature>
<dbReference type="AlphaFoldDB" id="A0A9W8TB34"/>
<gene>
    <name evidence="3" type="ORF">N0V84_011978</name>
</gene>
<keyword evidence="4" id="KW-1185">Reference proteome</keyword>
<keyword evidence="2" id="KW-0732">Signal</keyword>
<evidence type="ECO:0000313" key="3">
    <source>
        <dbReference type="EMBL" id="KAJ4308642.1"/>
    </source>
</evidence>
<accession>A0A9W8TB34</accession>
<dbReference type="EMBL" id="JAPEUR010000507">
    <property type="protein sequence ID" value="KAJ4308642.1"/>
    <property type="molecule type" value="Genomic_DNA"/>
</dbReference>
<proteinExistence type="predicted"/>
<feature type="region of interest" description="Disordered" evidence="1">
    <location>
        <begin position="56"/>
        <end position="126"/>
    </location>
</feature>
<reference evidence="3" key="1">
    <citation type="submission" date="2022-10" db="EMBL/GenBank/DDBJ databases">
        <title>Tapping the CABI collections for fungal endophytes: first genome assemblies for Collariella, Neodidymelliopsis, Ascochyta clinopodiicola, Didymella pomorum, Didymosphaeria variabile, Neocosmospora piperis and Neocucurbitaria cava.</title>
        <authorList>
            <person name="Hill R."/>
        </authorList>
    </citation>
    <scope>NUCLEOTIDE SEQUENCE</scope>
    <source>
        <strain evidence="3">IMI 366586</strain>
    </source>
</reference>
<evidence type="ECO:0000256" key="2">
    <source>
        <dbReference type="SAM" id="SignalP"/>
    </source>
</evidence>
<evidence type="ECO:0000313" key="4">
    <source>
        <dbReference type="Proteomes" id="UP001140502"/>
    </source>
</evidence>
<feature type="region of interest" description="Disordered" evidence="1">
    <location>
        <begin position="449"/>
        <end position="477"/>
    </location>
</feature>
<protein>
    <submittedName>
        <fullName evidence="3">Uncharacterized protein</fullName>
    </submittedName>
</protein>
<sequence length="477" mass="53034">MAPIRHLALYLGVLLPITLAAPTGPAATKGKAGIVPPSKYETTAPYHDIITGAGSQLGENQATPEGGADGSKGIPNGVTPPDDITNRDSPGHLITIKPTATGEGYATNTSLAGVRPGADGGSDEPQWPAAKRAIFARAPRPAYFGDCAYPKDKWLGKEPQFPGFPDAKALVNAEKRANRNTKINKEYNSRVQKWFRRKEETSTSLTGWGRVKQQNGWEQVKVIFEDTTNPKTGKVEQTTKALVGDYTVDHVWELKFFNDYFETRLLPGKRHPQGQKAPLTCKEFWEIFDQSTMQSLLEQAPGPDHGDFMAMEKSLNVLKGKIFQVGELKHQKFIEGFRQPKSGDPIVETIKTLENVGIVVDIFKQKEVKDLFMSTNRRIYNKLREIETKKPGAAKFKLADTYRRFMGDRLKIGADEAWEFVQTWTKKLDVEIEKSASADKQKMKQRLNAFKGSDYNKQGHYESFKGHGNLDGASTSG</sequence>
<dbReference type="OrthoDB" id="3257981at2759"/>